<dbReference type="EMBL" id="PNGC01000002">
    <property type="protein sequence ID" value="PMB89271.1"/>
    <property type="molecule type" value="Genomic_DNA"/>
</dbReference>
<evidence type="ECO:0000256" key="1">
    <source>
        <dbReference type="SAM" id="MobiDB-lite"/>
    </source>
</evidence>
<protein>
    <recommendedName>
        <fullName evidence="4">Minor capsid protein</fullName>
    </recommendedName>
</protein>
<evidence type="ECO:0000313" key="2">
    <source>
        <dbReference type="EMBL" id="PMB89271.1"/>
    </source>
</evidence>
<dbReference type="Proteomes" id="UP000243201">
    <property type="component" value="Unassembled WGS sequence"/>
</dbReference>
<comment type="caution">
    <text evidence="2">The sequence shown here is derived from an EMBL/GenBank/DDBJ whole genome shotgun (WGS) entry which is preliminary data.</text>
</comment>
<dbReference type="RefSeq" id="WP_102184317.1">
    <property type="nucleotide sequence ID" value="NZ_PNGC01000002.1"/>
</dbReference>
<organism evidence="2 3">
    <name type="scientific">Varibaculum cambriense</name>
    <dbReference type="NCBI Taxonomy" id="184870"/>
    <lineage>
        <taxon>Bacteria</taxon>
        <taxon>Bacillati</taxon>
        <taxon>Actinomycetota</taxon>
        <taxon>Actinomycetes</taxon>
        <taxon>Actinomycetales</taxon>
        <taxon>Actinomycetaceae</taxon>
        <taxon>Varibaculum</taxon>
    </lineage>
</organism>
<accession>A0ABX4URX6</accession>
<dbReference type="Pfam" id="PF06152">
    <property type="entry name" value="Phage_min_cap2"/>
    <property type="match status" value="1"/>
</dbReference>
<gene>
    <name evidence="2" type="ORF">CJ240_05760</name>
</gene>
<name>A0ABX4URX6_9ACTO</name>
<reference evidence="2 3" key="1">
    <citation type="submission" date="2017-09" db="EMBL/GenBank/DDBJ databases">
        <title>Bacterial strain isolated from the female urinary microbiota.</title>
        <authorList>
            <person name="Thomas-White K."/>
            <person name="Kumar N."/>
            <person name="Forster S."/>
            <person name="Putonti C."/>
            <person name="Lawley T."/>
            <person name="Wolfe A.J."/>
        </authorList>
    </citation>
    <scope>NUCLEOTIDE SEQUENCE [LARGE SCALE GENOMIC DNA]</scope>
    <source>
        <strain evidence="2 3">UMB0744</strain>
    </source>
</reference>
<sequence>MKLISDRPSDPFLLNAWANEISALLGETETTLIELLTRTIRKNKGASSWQTLKLAQTARLHAELARLLDQDFQTILDTAEQILNDAVAAGQGMARNHLKNLTTPTPIPLPAPIQLAIHQIAADTLTAITNIKPVVLREIADEYQEVMASPVTDLTLGIYERRAATQKALNTFASRGITGFTDKSGRRWSMDAYAEMATRAGIMNSYRAGYHTNLALNGQDLVIVSDHNYECDKCAPWENKIISLTGQTPTGTVTLQHATNDGETVQVRVSGTLQEAEEQGLFHPNCGHTTALYLPGITPVFPARHDSATYKASQEQRAWEREIRKQKRLRAAALTKEAQKEPNKKIRKAQAAIRELIADHPELSRRPSREQIKTAH</sequence>
<keyword evidence="3" id="KW-1185">Reference proteome</keyword>
<evidence type="ECO:0000313" key="3">
    <source>
        <dbReference type="Proteomes" id="UP000243201"/>
    </source>
</evidence>
<evidence type="ECO:0008006" key="4">
    <source>
        <dbReference type="Google" id="ProtNLM"/>
    </source>
</evidence>
<proteinExistence type="predicted"/>
<dbReference type="InterPro" id="IPR009319">
    <property type="entry name" value="Phage_A118_VSP1"/>
</dbReference>
<feature type="region of interest" description="Disordered" evidence="1">
    <location>
        <begin position="357"/>
        <end position="376"/>
    </location>
</feature>